<dbReference type="RefSeq" id="WP_213527748.1">
    <property type="nucleotide sequence ID" value="NZ_BOVJ01000031.1"/>
</dbReference>
<gene>
    <name evidence="2" type="ORF">PACILC2_10050</name>
</gene>
<feature type="compositionally biased region" description="Low complexity" evidence="1">
    <location>
        <begin position="30"/>
        <end position="41"/>
    </location>
</feature>
<name>A0ABQ4N2Q0_9BACL</name>
<protein>
    <submittedName>
        <fullName evidence="2">Uncharacterized protein</fullName>
    </submittedName>
</protein>
<evidence type="ECO:0000256" key="1">
    <source>
        <dbReference type="SAM" id="MobiDB-lite"/>
    </source>
</evidence>
<feature type="compositionally biased region" description="Basic and acidic residues" evidence="1">
    <location>
        <begin position="61"/>
        <end position="72"/>
    </location>
</feature>
<evidence type="ECO:0000313" key="3">
    <source>
        <dbReference type="Proteomes" id="UP000680304"/>
    </source>
</evidence>
<feature type="compositionally biased region" description="Basic and acidic residues" evidence="1">
    <location>
        <begin position="87"/>
        <end position="96"/>
    </location>
</feature>
<reference evidence="2 3" key="1">
    <citation type="submission" date="2021-04" db="EMBL/GenBank/DDBJ databases">
        <title>Draft genome sequence of Paenibacillus cisolokensis, LC2-13A.</title>
        <authorList>
            <person name="Uke A."/>
            <person name="Chhe C."/>
            <person name="Baramee S."/>
            <person name="Kosugi A."/>
        </authorList>
    </citation>
    <scope>NUCLEOTIDE SEQUENCE [LARGE SCALE GENOMIC DNA]</scope>
    <source>
        <strain evidence="2 3">LC2-13A</strain>
    </source>
</reference>
<organism evidence="2 3">
    <name type="scientific">Paenibacillus cisolokensis</name>
    <dbReference type="NCBI Taxonomy" id="1658519"/>
    <lineage>
        <taxon>Bacteria</taxon>
        <taxon>Bacillati</taxon>
        <taxon>Bacillota</taxon>
        <taxon>Bacilli</taxon>
        <taxon>Bacillales</taxon>
        <taxon>Paenibacillaceae</taxon>
        <taxon>Paenibacillus</taxon>
    </lineage>
</organism>
<proteinExistence type="predicted"/>
<feature type="region of interest" description="Disordered" evidence="1">
    <location>
        <begin position="1"/>
        <end position="113"/>
    </location>
</feature>
<comment type="caution">
    <text evidence="2">The sequence shown here is derived from an EMBL/GenBank/DDBJ whole genome shotgun (WGS) entry which is preliminary data.</text>
</comment>
<evidence type="ECO:0000313" key="2">
    <source>
        <dbReference type="EMBL" id="GIQ62437.1"/>
    </source>
</evidence>
<dbReference type="Proteomes" id="UP000680304">
    <property type="component" value="Unassembled WGS sequence"/>
</dbReference>
<keyword evidence="3" id="KW-1185">Reference proteome</keyword>
<sequence length="113" mass="12353">MKYRPIDLQMSVPRTPEMSGIQSHAQAKPAADQAILGQAAAKQTEQQRTRNAAVELAEGLNVKDSRHKEQSGRQRAGSPGARDGEDDSGRSGDKRQTQHSSHPFKGRHIDISL</sequence>
<dbReference type="EMBL" id="BOVJ01000031">
    <property type="protein sequence ID" value="GIQ62437.1"/>
    <property type="molecule type" value="Genomic_DNA"/>
</dbReference>
<accession>A0ABQ4N2Q0</accession>